<keyword evidence="3" id="KW-1185">Reference proteome</keyword>
<evidence type="ECO:0008006" key="4">
    <source>
        <dbReference type="Google" id="ProtNLM"/>
    </source>
</evidence>
<dbReference type="RefSeq" id="WP_182607845.1">
    <property type="nucleotide sequence ID" value="NZ_VKHT01000945.1"/>
</dbReference>
<comment type="caution">
    <text evidence="2">The sequence shown here is derived from an EMBL/GenBank/DDBJ whole genome shotgun (WGS) entry which is preliminary data.</text>
</comment>
<organism evidence="2 3">
    <name type="scientific">Streptomyces alkaliphilus</name>
    <dbReference type="NCBI Taxonomy" id="1472722"/>
    <lineage>
        <taxon>Bacteria</taxon>
        <taxon>Bacillati</taxon>
        <taxon>Actinomycetota</taxon>
        <taxon>Actinomycetes</taxon>
        <taxon>Kitasatosporales</taxon>
        <taxon>Streptomycetaceae</taxon>
        <taxon>Streptomyces</taxon>
    </lineage>
</organism>
<dbReference type="InterPro" id="IPR027417">
    <property type="entry name" value="P-loop_NTPase"/>
</dbReference>
<feature type="region of interest" description="Disordered" evidence="1">
    <location>
        <begin position="74"/>
        <end position="133"/>
    </location>
</feature>
<feature type="compositionally biased region" description="Acidic residues" evidence="1">
    <location>
        <begin position="113"/>
        <end position="126"/>
    </location>
</feature>
<dbReference type="EMBL" id="VKHT01000945">
    <property type="protein sequence ID" value="MBB0246522.1"/>
    <property type="molecule type" value="Genomic_DNA"/>
</dbReference>
<gene>
    <name evidence="2" type="ORF">FNQ90_21005</name>
</gene>
<reference evidence="3" key="1">
    <citation type="submission" date="2019-10" db="EMBL/GenBank/DDBJ databases">
        <title>Streptomyces sp. nov., a novel actinobacterium isolated from alkaline environment.</title>
        <authorList>
            <person name="Golinska P."/>
        </authorList>
    </citation>
    <scope>NUCLEOTIDE SEQUENCE [LARGE SCALE GENOMIC DNA]</scope>
    <source>
        <strain evidence="3">DSM 42118</strain>
    </source>
</reference>
<evidence type="ECO:0000313" key="3">
    <source>
        <dbReference type="Proteomes" id="UP000538929"/>
    </source>
</evidence>
<feature type="compositionally biased region" description="Gly residues" evidence="1">
    <location>
        <begin position="102"/>
        <end position="112"/>
    </location>
</feature>
<feature type="region of interest" description="Disordered" evidence="1">
    <location>
        <begin position="428"/>
        <end position="450"/>
    </location>
</feature>
<evidence type="ECO:0000256" key="1">
    <source>
        <dbReference type="SAM" id="MobiDB-lite"/>
    </source>
</evidence>
<protein>
    <recommendedName>
        <fullName evidence="4">FtsK domain-containing protein</fullName>
    </recommendedName>
</protein>
<sequence>MERRGPVVAAVLVGTVLLYLMPAGTLLAGIAVPVALVVAGLLPDPESEEPPGPAEDPGAAAARERRLTMLREALTPWPGGTGPFGSPTAGAPEPPSVPRMAGGDGAGAGGAGPDEEDPGDPTDDDGEPVRGAFDHRGRPVALEIRYPGCFPDWDSPARERVEDLVTRRLGHRGDVRFDWDGERGVLGVRPADPLPDGIGAQPFVTPTDTVVLGFTDPESGDRTVPVRRVPPDDPGGEAVVAATPLMWRTGPESPTPHLLVVGEPRSGVSGLLRSVVLQALRREEPPRDGSVEVAVVDGDGGGGWEFLRGRRGIRAVEYGPVGAGALVEWVVAETERRLRDRGGPHGHGERAHPALWVVLDRPSVPLAAGAADPGVRALLRRGRAAGITVVIGEQIDHLPPDPEWAADLRARVVLGGPGARATAAVTGPSPWRPGEGLGAAPGSYTQLIHP</sequence>
<dbReference type="AlphaFoldDB" id="A0A7W3Y3Q1"/>
<dbReference type="Gene3D" id="3.40.50.300">
    <property type="entry name" value="P-loop containing nucleotide triphosphate hydrolases"/>
    <property type="match status" value="1"/>
</dbReference>
<proteinExistence type="predicted"/>
<accession>A0A7W3Y3Q1</accession>
<feature type="region of interest" description="Disordered" evidence="1">
    <location>
        <begin position="215"/>
        <end position="236"/>
    </location>
</feature>
<feature type="non-terminal residue" evidence="2">
    <location>
        <position position="450"/>
    </location>
</feature>
<name>A0A7W3Y3Q1_9ACTN</name>
<dbReference type="SUPFAM" id="SSF52540">
    <property type="entry name" value="P-loop containing nucleoside triphosphate hydrolases"/>
    <property type="match status" value="1"/>
</dbReference>
<evidence type="ECO:0000313" key="2">
    <source>
        <dbReference type="EMBL" id="MBB0246522.1"/>
    </source>
</evidence>
<dbReference type="Proteomes" id="UP000538929">
    <property type="component" value="Unassembled WGS sequence"/>
</dbReference>